<comment type="subcellular location">
    <subcellularLocation>
        <location evidence="1">Nucleus</location>
    </subcellularLocation>
</comment>
<feature type="domain" description="SAM" evidence="7">
    <location>
        <begin position="994"/>
        <end position="1057"/>
    </location>
</feature>
<evidence type="ECO:0000256" key="4">
    <source>
        <dbReference type="PROSITE-ProRule" id="PRU00459"/>
    </source>
</evidence>
<dbReference type="InterPro" id="IPR013761">
    <property type="entry name" value="SAM/pointed_sf"/>
</dbReference>
<evidence type="ECO:0000256" key="2">
    <source>
        <dbReference type="ARBA" id="ARBA00022737"/>
    </source>
</evidence>
<feature type="region of interest" description="Disordered" evidence="5">
    <location>
        <begin position="1"/>
        <end position="59"/>
    </location>
</feature>
<sequence>MSGGAGSLSSRAVLQPVGIRPHQQAVSGVHGGPDCRPVVRRSHVGAGRSRARATSAASRRVRPLELNFGGRVAAGAAVRGRGSRSRRAMGAAPPTAAPSGRRLRCRCRQPPSPDPPSLRSLTCRLSRSDPKPRVCRSNAPKRRMSSRSRASASPGAASPAASSHKQRIITIKLTCALSTGPRCADRREAPRTAPSPRPARLPLQPPLHHPCRQPLVRPPRPECLAIDPRRRRRREASDGAAVVEGHGGEFAPPLAGRAQIQAQAGDEAGRKLAALHQAKEHRISKRDGAATNLQAVPLQCLGQLRPRQAPEIGGYPGGHRGGGRVADGDEAAQAKRQLPDAGVGAPLAAAVQPHHLRWRAMERLRFQILRSGNALRSMSEMEAGERPRLHGGGKETAQVPGPLVANGQPKIAIGNWIYEPKGQLAAEFPTLEELVGELKMTTLADIQSDFDWDEYLRLLGPEAGDPAPAACFKQAAEPPSNHFQLGHRLESRDPRNPDNTCIASVIDRLGPRLRLRLDGSDDRNDFFRLKVKAAGNFAPADCFVRPPASPAKNFFAGGQKLEAIDRKNPLFVCPATVKEVRQDRIFVSFDGWRGAFDYWCRYDCRDIFPVGWCQRAGYPVQPPGNRAPQQPQPQQRYRGKHASGGSSPSPNSGTFSDKSAAASPQLPASSAAAPAASPTPVAIRIRAEAASAVHFSSDSLRRRLTKLLGGIRDDDAYHDEATGDVDPASKQVYSALPNDAFRDLLQVCLDASRSPSRMMTRMPRVGVGADAATPGHSVVAAQEGGSGGSSSAASSRRRLRRVLPRVDSAEEFWRLLTDFLSQIGSRGLFEPAAGGDEAADAASTSESEPAVADAVVQASKSSADSATAVDSVTDRAKLEAETAATPSATPPKEISRPASPTSATSSTSLQLSEARPLPGRGSLDSCSAVPKSSTAATAAVVTSTPAAAAAVSAVACSAASASTRLDSGGATAPKLARLSDPGVGSAPSSDMSEWSVSDVSEFLRDSGLGSLVPLFADQAIDGAALLLLSTQAMMKFMGVKLGPALKLLSCVEKAKRRLSLLHCMRELRQSRQPWLMRPLSGQSRLLSGRQLGKIFYGSAHPRGLWINPGLRGHRGSRTVAPLLGGSAAHVVQQLLGLVVLVVVVKPGSSLCRAASRRYWRGRLVGQVLVLVLVLQLVLVLVLQLVLVEHCAHCGVSQQLLHAFPAGGAGGAYENTRHQVGGRRAEDTQEKGATSCCAGQTSSRNFHLRAAPSLRPRGEPRRELATHQLILVGRHRDEDGLGELELLLVQALQRGEVADVPGARVQAGAGGLADPEQVDARLVLVHGVEHNLWDRGSGPIRRLTTSISLTASIRRLKTPIRRLTASIRRLTTSIRRLTTSIRRLTTSIRRLNASQWPPSQQTHVVLVQHIVGQLQLFKADRLLHELVSSERTVRVDVQPLRQLGVALAGHHPGAAVVGVAVAVLVHRHNVHDHVVALLRVQAAEGHSNHWEHPPAVMATNSPKSSLSPSSRPASSDSASAAAVAAIAVSSSSPNSTSTSSSAETASSAPRCSSVASLSSPSSTSAGEQRRFRFGWDAFRGAEESAAVAAAAAAASGAAAGETDSSAGLGTAAVCCWNEVFAFVISESMEKAEARADSCCWAGARCGGVGEADSADSGDAGQLGLLPLLQLLSSVVIWVEIFIQQLVETEAAAAAVDAELLFELVERPDAEAGRLRDRRWLRRPKVGNAESLAADVLGGRAGAPGGRRRRAGRQSGRERDGPEKLSEGLVDLGSLRCPPDSTRLSPASPLMKVSREGSGERRREQRRPRALGNEAETVPRETSAARRSSASSGAALHPPVGHVLPAALLLAVRGGSQGRQQFVADGAGGSSLIDAEPSSSQAFSPCNAPASSVLTPTKICGSQQLPRSIVFFRSGLARASAARQSVSQASASSSPQLTRLHRSGCFTRYFAEARRAVSELRPVLDGHHRALKHFAAATPHNGAAIVSPPAGRDSGPTAAGGPGLNPATPQRCHRRHFRRHFHSGSAPDAAAGCQRAAKPAHLTRHMALTMVSKGTDLSRRCSAVEKARQCSGGGCPAGPASTIQVYSYPCTRAAMACSICMQAECRPSIRSPIACKQEATTSTRSSKPWHFSDRLSSCLSFFSHVPVDPGSSSAAPSGVADSQDGAAAAATRRLHWKQLELQSANTGDATSTTAAAAAAAALFLTPQKLLGSIARFQKIDSGGGATLRSVKS</sequence>
<feature type="compositionally biased region" description="Low complexity" evidence="5">
    <location>
        <begin position="643"/>
        <end position="675"/>
    </location>
</feature>
<dbReference type="WBParaSite" id="maker-uti_cns_0012471-snap-gene-0.4-mRNA-1">
    <property type="protein sequence ID" value="maker-uti_cns_0012471-snap-gene-0.4-mRNA-1"/>
    <property type="gene ID" value="maker-uti_cns_0012471-snap-gene-0.4"/>
</dbReference>
<dbReference type="SMART" id="SM00561">
    <property type="entry name" value="MBT"/>
    <property type="match status" value="2"/>
</dbReference>
<reference evidence="9" key="1">
    <citation type="submission" date="2016-11" db="UniProtKB">
        <authorList>
            <consortium name="WormBaseParasite"/>
        </authorList>
    </citation>
    <scope>IDENTIFICATION</scope>
</reference>
<feature type="compositionally biased region" description="Low complexity" evidence="5">
    <location>
        <begin position="858"/>
        <end position="871"/>
    </location>
</feature>
<keyword evidence="6" id="KW-1133">Transmembrane helix</keyword>
<dbReference type="Pfam" id="PF02820">
    <property type="entry name" value="MBT"/>
    <property type="match status" value="2"/>
</dbReference>
<evidence type="ECO:0000313" key="9">
    <source>
        <dbReference type="WBParaSite" id="maker-uti_cns_0012471-snap-gene-0.4-mRNA-1"/>
    </source>
</evidence>
<proteinExistence type="predicted"/>
<dbReference type="PANTHER" id="PTHR12247:SF132">
    <property type="entry name" value="POLYCOMB PROTEIN SCM"/>
    <property type="match status" value="1"/>
</dbReference>
<evidence type="ECO:0000256" key="6">
    <source>
        <dbReference type="SAM" id="Phobius"/>
    </source>
</evidence>
<name>A0A1I8IH51_9PLAT</name>
<dbReference type="InterPro" id="IPR004092">
    <property type="entry name" value="Mbt"/>
</dbReference>
<feature type="region of interest" description="Disordered" evidence="5">
    <location>
        <begin position="316"/>
        <end position="340"/>
    </location>
</feature>
<dbReference type="InterPro" id="IPR050548">
    <property type="entry name" value="PcG_chromatin_remod_factors"/>
</dbReference>
<keyword evidence="6" id="KW-0472">Membrane</keyword>
<dbReference type="CDD" id="cd20092">
    <property type="entry name" value="MBT_dScm-like_rpt2"/>
    <property type="match status" value="1"/>
</dbReference>
<keyword evidence="2" id="KW-0677">Repeat</keyword>
<protein>
    <submittedName>
        <fullName evidence="9">SAM domain-containing protein</fullName>
    </submittedName>
</protein>
<accession>A0A1I8IH51</accession>
<dbReference type="Proteomes" id="UP000095280">
    <property type="component" value="Unplaced"/>
</dbReference>
<dbReference type="PROSITE" id="PS50105">
    <property type="entry name" value="SAM_DOMAIN"/>
    <property type="match status" value="1"/>
</dbReference>
<dbReference type="SMART" id="SM00454">
    <property type="entry name" value="SAM"/>
    <property type="match status" value="1"/>
</dbReference>
<keyword evidence="3" id="KW-0539">Nucleus</keyword>
<dbReference type="GO" id="GO:0045892">
    <property type="term" value="P:negative regulation of DNA-templated transcription"/>
    <property type="evidence" value="ECO:0007669"/>
    <property type="project" value="TreeGrafter"/>
</dbReference>
<feature type="transmembrane region" description="Helical" evidence="6">
    <location>
        <begin position="1122"/>
        <end position="1143"/>
    </location>
</feature>
<feature type="compositionally biased region" description="Low complexity" evidence="5">
    <location>
        <begin position="1823"/>
        <end position="1833"/>
    </location>
</feature>
<feature type="repeat" description="MBT" evidence="4">
    <location>
        <begin position="521"/>
        <end position="623"/>
    </location>
</feature>
<dbReference type="GO" id="GO:0042393">
    <property type="term" value="F:histone binding"/>
    <property type="evidence" value="ECO:0007669"/>
    <property type="project" value="TreeGrafter"/>
</dbReference>
<dbReference type="GO" id="GO:0005634">
    <property type="term" value="C:nucleus"/>
    <property type="evidence" value="ECO:0007669"/>
    <property type="project" value="UniProtKB-SubCell"/>
</dbReference>
<feature type="compositionally biased region" description="Low complexity" evidence="5">
    <location>
        <begin position="831"/>
        <end position="850"/>
    </location>
</feature>
<feature type="transmembrane region" description="Helical" evidence="6">
    <location>
        <begin position="1163"/>
        <end position="1186"/>
    </location>
</feature>
<feature type="compositionally biased region" description="Low complexity" evidence="5">
    <location>
        <begin position="44"/>
        <end position="58"/>
    </location>
</feature>
<dbReference type="SUPFAM" id="SSF63748">
    <property type="entry name" value="Tudor/PWWP/MBT"/>
    <property type="match status" value="2"/>
</dbReference>
<feature type="compositionally biased region" description="Basic and acidic residues" evidence="5">
    <location>
        <begin position="1753"/>
        <end position="1764"/>
    </location>
</feature>
<feature type="compositionally biased region" description="Basic and acidic residues" evidence="5">
    <location>
        <begin position="1791"/>
        <end position="1801"/>
    </location>
</feature>
<feature type="region of interest" description="Disordered" evidence="5">
    <location>
        <begin position="75"/>
        <end position="165"/>
    </location>
</feature>
<dbReference type="CDD" id="cd09509">
    <property type="entry name" value="SAM_Polycomb"/>
    <property type="match status" value="1"/>
</dbReference>
<feature type="region of interest" description="Disordered" evidence="5">
    <location>
        <begin position="964"/>
        <end position="992"/>
    </location>
</feature>
<dbReference type="InterPro" id="IPR001660">
    <property type="entry name" value="SAM"/>
</dbReference>
<feature type="region of interest" description="Disordered" evidence="5">
    <location>
        <begin position="778"/>
        <end position="799"/>
    </location>
</feature>
<evidence type="ECO:0000259" key="7">
    <source>
        <dbReference type="PROSITE" id="PS50105"/>
    </source>
</evidence>
<feature type="region of interest" description="Disordered" evidence="5">
    <location>
        <begin position="621"/>
        <end position="675"/>
    </location>
</feature>
<dbReference type="GO" id="GO:0003682">
    <property type="term" value="F:chromatin binding"/>
    <property type="evidence" value="ECO:0007669"/>
    <property type="project" value="TreeGrafter"/>
</dbReference>
<feature type="region of interest" description="Disordered" evidence="5">
    <location>
        <begin position="831"/>
        <end position="928"/>
    </location>
</feature>
<feature type="repeat" description="MBT" evidence="4">
    <location>
        <begin position="450"/>
        <end position="519"/>
    </location>
</feature>
<feature type="compositionally biased region" description="Low complexity" evidence="5">
    <location>
        <begin position="881"/>
        <end position="908"/>
    </location>
</feature>
<feature type="compositionally biased region" description="Gly residues" evidence="5">
    <location>
        <begin position="316"/>
        <end position="325"/>
    </location>
</feature>
<dbReference type="Gene3D" id="1.10.150.50">
    <property type="entry name" value="Transcription Factor, Ets-1"/>
    <property type="match status" value="1"/>
</dbReference>
<feature type="compositionally biased region" description="Low complexity" evidence="5">
    <location>
        <begin position="1497"/>
        <end position="1513"/>
    </location>
</feature>
<dbReference type="Gene3D" id="2.30.30.140">
    <property type="match status" value="2"/>
</dbReference>
<dbReference type="SUPFAM" id="SSF47769">
    <property type="entry name" value="SAM/Pointed domain"/>
    <property type="match status" value="1"/>
</dbReference>
<feature type="region of interest" description="Disordered" evidence="5">
    <location>
        <begin position="1982"/>
        <end position="2002"/>
    </location>
</feature>
<feature type="region of interest" description="Disordered" evidence="5">
    <location>
        <begin position="1731"/>
        <end position="1836"/>
    </location>
</feature>
<keyword evidence="8" id="KW-1185">Reference proteome</keyword>
<feature type="compositionally biased region" description="Low complexity" evidence="5">
    <location>
        <begin position="147"/>
        <end position="163"/>
    </location>
</feature>
<evidence type="ECO:0000256" key="3">
    <source>
        <dbReference type="ARBA" id="ARBA00023242"/>
    </source>
</evidence>
<dbReference type="PANTHER" id="PTHR12247">
    <property type="entry name" value="POLYCOMB GROUP PROTEIN"/>
    <property type="match status" value="1"/>
</dbReference>
<feature type="compositionally biased region" description="Pro residues" evidence="5">
    <location>
        <begin position="193"/>
        <end position="208"/>
    </location>
</feature>
<keyword evidence="6" id="KW-0812">Transmembrane</keyword>
<feature type="compositionally biased region" description="Low complexity" evidence="5">
    <location>
        <begin position="623"/>
        <end position="635"/>
    </location>
</feature>
<dbReference type="Pfam" id="PF00536">
    <property type="entry name" value="SAM_1"/>
    <property type="match status" value="1"/>
</dbReference>
<feature type="region of interest" description="Disordered" evidence="5">
    <location>
        <begin position="180"/>
        <end position="253"/>
    </location>
</feature>
<feature type="region of interest" description="Disordered" evidence="5">
    <location>
        <begin position="1488"/>
        <end position="1513"/>
    </location>
</feature>
<feature type="compositionally biased region" description="Low complexity" evidence="5">
    <location>
        <begin position="778"/>
        <end position="794"/>
    </location>
</feature>
<evidence type="ECO:0000256" key="1">
    <source>
        <dbReference type="ARBA" id="ARBA00004123"/>
    </source>
</evidence>
<dbReference type="PROSITE" id="PS51079">
    <property type="entry name" value="MBT"/>
    <property type="match status" value="2"/>
</dbReference>
<organism evidence="8 9">
    <name type="scientific">Macrostomum lignano</name>
    <dbReference type="NCBI Taxonomy" id="282301"/>
    <lineage>
        <taxon>Eukaryota</taxon>
        <taxon>Metazoa</taxon>
        <taxon>Spiralia</taxon>
        <taxon>Lophotrochozoa</taxon>
        <taxon>Platyhelminthes</taxon>
        <taxon>Rhabditophora</taxon>
        <taxon>Macrostomorpha</taxon>
        <taxon>Macrostomida</taxon>
        <taxon>Macrostomidae</taxon>
        <taxon>Macrostomum</taxon>
    </lineage>
</organism>
<evidence type="ECO:0000256" key="5">
    <source>
        <dbReference type="SAM" id="MobiDB-lite"/>
    </source>
</evidence>
<evidence type="ECO:0000313" key="8">
    <source>
        <dbReference type="Proteomes" id="UP000095280"/>
    </source>
</evidence>